<evidence type="ECO:0000313" key="1">
    <source>
        <dbReference type="EMBL" id="MYM60568.1"/>
    </source>
</evidence>
<comment type="caution">
    <text evidence="1">The sequence shown here is derived from an EMBL/GenBank/DDBJ whole genome shotgun (WGS) entry which is preliminary data.</text>
</comment>
<dbReference type="Proteomes" id="UP000478571">
    <property type="component" value="Unassembled WGS sequence"/>
</dbReference>
<organism evidence="1 2">
    <name type="scientific">Vibrio tetraodonis subsp. pristinus</name>
    <dbReference type="NCBI Taxonomy" id="2695891"/>
    <lineage>
        <taxon>Bacteria</taxon>
        <taxon>Pseudomonadati</taxon>
        <taxon>Pseudomonadota</taxon>
        <taxon>Gammaproteobacteria</taxon>
        <taxon>Vibrionales</taxon>
        <taxon>Vibrionaceae</taxon>
        <taxon>Vibrio</taxon>
    </lineage>
</organism>
<accession>A0A6L8LWR9</accession>
<protein>
    <submittedName>
        <fullName evidence="1">Uncharacterized protein</fullName>
    </submittedName>
</protein>
<keyword evidence="2" id="KW-1185">Reference proteome</keyword>
<dbReference type="AlphaFoldDB" id="A0A6L8LWR9"/>
<dbReference type="InterPro" id="IPR058988">
    <property type="entry name" value="IpaJ"/>
</dbReference>
<dbReference type="Pfam" id="PF25855">
    <property type="entry name" value="IpaJ_protease"/>
    <property type="match status" value="1"/>
</dbReference>
<dbReference type="RefSeq" id="WP_160931308.1">
    <property type="nucleotide sequence ID" value="NZ_WWEU01000005.1"/>
</dbReference>
<name>A0A6L8LWR9_9VIBR</name>
<dbReference type="EMBL" id="WWEU01000005">
    <property type="protein sequence ID" value="MYM60568.1"/>
    <property type="molecule type" value="Genomic_DNA"/>
</dbReference>
<proteinExistence type="predicted"/>
<gene>
    <name evidence="1" type="ORF">GTG28_15150</name>
</gene>
<sequence>MIEKVDSFYSRSVSAATSDASLPDNYTEHPDYTHGTEDWQHLSMDFQSSVEKGLNAALEFISQSSNPNQITSMDGDESSLIKHNKIAPNLNCTYCSKAVDRNLDALAREDFNHYYVATESAEGSISENVENVHSQKLEKGQQLTRLLSDLVAQGKRAIITVPVKDRGYSHTVNFIHHSNGCAVIDGQLKQLYNFNSEADRENFDSRYGVGVDTEPATITVWNTGSFPILKGEQLDISTNDSKTESEHTPANIKHLARKQIHTKSCGACSLLVAAKELGVEEMPGIPNMKTTITGEKLSLSNTCEEDIYTITSGSTSYRTQQKELSNAGYSMPQGIVTASRLLGLDARVTQNGSIFTTILSYFYPQVEQECRGMNAEVQQETPADAAAYRMRAVAVSLVGVPAGLHWVIMRPDGSYMDPGTGMNAANFEELNANAKNTIRVLGYYDTGISVVLDNSELKKIKTNDPDINDARNIEASKIYQLR</sequence>
<reference evidence="1 2" key="1">
    <citation type="submission" date="2020-01" db="EMBL/GenBank/DDBJ databases">
        <title>Draft Genome Sequence of Vibrio sp. strain OCN044, Isolated from a Healthy Coral at Palmyra Atoll.</title>
        <authorList>
            <person name="Videau P."/>
            <person name="Loughran R."/>
            <person name="Esquivel A."/>
            <person name="Deadmond M."/>
            <person name="Paddock B.E."/>
            <person name="Saw J.H."/>
            <person name="Ushijima B."/>
        </authorList>
    </citation>
    <scope>NUCLEOTIDE SEQUENCE [LARGE SCALE GENOMIC DNA]</scope>
    <source>
        <strain evidence="1 2">OCN044</strain>
    </source>
</reference>
<evidence type="ECO:0000313" key="2">
    <source>
        <dbReference type="Proteomes" id="UP000478571"/>
    </source>
</evidence>